<feature type="compositionally biased region" description="Basic and acidic residues" evidence="1">
    <location>
        <begin position="521"/>
        <end position="530"/>
    </location>
</feature>
<dbReference type="EMBL" id="JALJOT010000002">
    <property type="protein sequence ID" value="KAK9917418.1"/>
    <property type="molecule type" value="Genomic_DNA"/>
</dbReference>
<evidence type="ECO:0000313" key="3">
    <source>
        <dbReference type="Proteomes" id="UP001491310"/>
    </source>
</evidence>
<feature type="compositionally biased region" description="Low complexity" evidence="1">
    <location>
        <begin position="603"/>
        <end position="613"/>
    </location>
</feature>
<feature type="compositionally biased region" description="Polar residues" evidence="1">
    <location>
        <begin position="557"/>
        <end position="566"/>
    </location>
</feature>
<proteinExistence type="predicted"/>
<comment type="caution">
    <text evidence="2">The sequence shown here is derived from an EMBL/GenBank/DDBJ whole genome shotgun (WGS) entry which is preliminary data.</text>
</comment>
<accession>A0ABR2Z010</accession>
<feature type="compositionally biased region" description="Low complexity" evidence="1">
    <location>
        <begin position="496"/>
        <end position="510"/>
    </location>
</feature>
<feature type="compositionally biased region" description="Polar residues" evidence="1">
    <location>
        <begin position="137"/>
        <end position="148"/>
    </location>
</feature>
<protein>
    <submittedName>
        <fullName evidence="2">Uncharacterized protein</fullName>
    </submittedName>
</protein>
<feature type="region of interest" description="Disordered" evidence="1">
    <location>
        <begin position="270"/>
        <end position="331"/>
    </location>
</feature>
<keyword evidence="3" id="KW-1185">Reference proteome</keyword>
<feature type="region of interest" description="Disordered" evidence="1">
    <location>
        <begin position="428"/>
        <end position="467"/>
    </location>
</feature>
<evidence type="ECO:0000313" key="2">
    <source>
        <dbReference type="EMBL" id="KAK9917418.1"/>
    </source>
</evidence>
<sequence length="640" mass="67039">MCLNREQQQQQGAGLPAGLLVSEKVKNKIGQEEYDKLRGVVLHHQETFVEQLYDLHRLVRRQQHLEANCRQRPAYNAELQRLEVAQQGSGEGAAGVEAAWQAQQETMAGTGRSTEPSTERKGSNTPGESSDVPAANGSRQHGHAQSQEQLQGLGVAASLLQQQHQNLEAAQAHATAAAIEVQRQQGLLAAAAQAQGSRLHHGSHHNLAAAAQAQAAQHQRTMEVAAESHMQHQQFMAAAAQAHLQHRQDMTAAAQARAQQQADLAEAQMAYGGSGGAGGSGGRRGTQGSGSGQNAAPSVGAAPVDASRMSFMQGAQQQHSSTGTNGMGNGGFQQGYNPMGMPGMMNGYGYGGYGNYGSFYPGFGGYSNMNGYNQYNPYSMAGAAGAMGFDPMQSWYMHHYGRGAAQATADADEVAAQGAAAAADAAADAQAAADEEAAHEEMEMDARAAQEQADNNGSAEPAPSAAVNAPRWWQDPAQVFGPEVLPDVVARMTSPARAANGNGNGASSASARHRGTSRPGSKHERQREEWEVAGMRVPPKQASKRAKTGSGNRHEATGQTTDNSMFGSGGSAFRKIPQRPRSVRSTGRTNSIGSENSKSSFGATAAAAQQATAGNESPPKQMESAANILVAFSGKSQPQH</sequence>
<reference evidence="2 3" key="1">
    <citation type="journal article" date="2024" name="Nat. Commun.">
        <title>Phylogenomics reveals the evolutionary origins of lichenization in chlorophyte algae.</title>
        <authorList>
            <person name="Puginier C."/>
            <person name="Libourel C."/>
            <person name="Otte J."/>
            <person name="Skaloud P."/>
            <person name="Haon M."/>
            <person name="Grisel S."/>
            <person name="Petersen M."/>
            <person name="Berrin J.G."/>
            <person name="Delaux P.M."/>
            <person name="Dal Grande F."/>
            <person name="Keller J."/>
        </authorList>
    </citation>
    <scope>NUCLEOTIDE SEQUENCE [LARGE SCALE GENOMIC DNA]</scope>
    <source>
        <strain evidence="2 3">SAG 216-7</strain>
    </source>
</reference>
<feature type="compositionally biased region" description="Gly residues" evidence="1">
    <location>
        <begin position="272"/>
        <end position="291"/>
    </location>
</feature>
<feature type="region of interest" description="Disordered" evidence="1">
    <location>
        <begin position="495"/>
        <end position="640"/>
    </location>
</feature>
<dbReference type="Proteomes" id="UP001491310">
    <property type="component" value="Unassembled WGS sequence"/>
</dbReference>
<organism evidence="2 3">
    <name type="scientific">Coccomyxa subellipsoidea</name>
    <dbReference type="NCBI Taxonomy" id="248742"/>
    <lineage>
        <taxon>Eukaryota</taxon>
        <taxon>Viridiplantae</taxon>
        <taxon>Chlorophyta</taxon>
        <taxon>core chlorophytes</taxon>
        <taxon>Trebouxiophyceae</taxon>
        <taxon>Trebouxiophyceae incertae sedis</taxon>
        <taxon>Coccomyxaceae</taxon>
        <taxon>Coccomyxa</taxon>
    </lineage>
</organism>
<name>A0ABR2Z010_9CHLO</name>
<feature type="compositionally biased region" description="Polar residues" evidence="1">
    <location>
        <begin position="583"/>
        <end position="602"/>
    </location>
</feature>
<feature type="compositionally biased region" description="Basic and acidic residues" evidence="1">
    <location>
        <begin position="439"/>
        <end position="448"/>
    </location>
</feature>
<gene>
    <name evidence="2" type="ORF">WJX75_004172</name>
</gene>
<feature type="region of interest" description="Disordered" evidence="1">
    <location>
        <begin position="105"/>
        <end position="148"/>
    </location>
</feature>
<evidence type="ECO:0000256" key="1">
    <source>
        <dbReference type="SAM" id="MobiDB-lite"/>
    </source>
</evidence>